<feature type="transmembrane region" description="Helical" evidence="1">
    <location>
        <begin position="58"/>
        <end position="74"/>
    </location>
</feature>
<feature type="transmembrane region" description="Helical" evidence="1">
    <location>
        <begin position="95"/>
        <end position="117"/>
    </location>
</feature>
<name>C6KJ31_9STRA</name>
<dbReference type="RefSeq" id="YP_003002275.1">
    <property type="nucleotide sequence ID" value="NC_012903.1"/>
</dbReference>
<dbReference type="AlphaFoldDB" id="C6KJ31"/>
<accession>C6KJ31</accession>
<geneLocation type="chloroplast" evidence="2"/>
<organism evidence="2">
    <name type="scientific">Aureoumbra lagunensis</name>
    <dbReference type="NCBI Taxonomy" id="44058"/>
    <lineage>
        <taxon>Eukaryota</taxon>
        <taxon>Sar</taxon>
        <taxon>Stramenopiles</taxon>
        <taxon>Ochrophyta</taxon>
        <taxon>Pelagophyceae</taxon>
        <taxon>Pelagomonadales</taxon>
        <taxon>Aureoumbra</taxon>
    </lineage>
</organism>
<feature type="transmembrane region" description="Helical" evidence="1">
    <location>
        <begin position="181"/>
        <end position="208"/>
    </location>
</feature>
<dbReference type="EMBL" id="GQ231542">
    <property type="protein sequence ID" value="ACS36987.1"/>
    <property type="molecule type" value="Genomic_DNA"/>
</dbReference>
<feature type="transmembrane region" description="Helical" evidence="1">
    <location>
        <begin position="220"/>
        <end position="243"/>
    </location>
</feature>
<reference evidence="2" key="1">
    <citation type="journal article" date="2010" name="J. Phycol.">
        <title>Analyses of the complete chloroplast genome sequences of two members of the pelagophyceae: Aureococcus anophagefferens CCMP1984 and Aureoumbra lagunensis CCMP1507.</title>
        <authorList>
            <person name="Ong H.C."/>
            <person name="Wilhelm S.W."/>
            <person name="Gobler C.J."/>
            <person name="Bullerjahn G."/>
            <person name="Jacobs M.A."/>
            <person name="McKay J."/>
            <person name="Sims E.H."/>
            <person name="Gillett W.G."/>
            <person name="Zhou Y."/>
            <person name="Haugen E."/>
            <person name="Rocap G."/>
            <person name="Cattolico R.A."/>
        </authorList>
    </citation>
    <scope>NUCLEOTIDE SEQUENCE</scope>
    <source>
        <strain evidence="2">CCMP 1507</strain>
    </source>
</reference>
<sequence>MTFSDYATFFISSVKKLLTLFWEQFALVIWNLFLIFLVEVLVNVQGILAILYTLWQTLGVYVVAVLFVLYLFDVTEDYARAKFKLPPRPELGVTWVNRGCAFAAILWPMSELFLYFGEIVDSFDFLSMLEHDYLRGIIFFISFAPFNNAIISIFVFRELIRRRGPDTKWFGQTAKYWIKHFVRYCWCFTFCIHIMIQLFMYIFIKFAVASGLEGDDQERVALAFFLMMLALMVYGGLCAILGLQPRFPLFHGACLVHCGRLKGSKGD</sequence>
<gene>
    <name evidence="2" type="ORF">AulaCp099</name>
</gene>
<keyword evidence="1" id="KW-0812">Transmembrane</keyword>
<keyword evidence="2" id="KW-0934">Plastid</keyword>
<proteinExistence type="predicted"/>
<protein>
    <submittedName>
        <fullName evidence="2">Uncharacterized protein</fullName>
    </submittedName>
</protein>
<dbReference type="GeneID" id="8097488"/>
<keyword evidence="1" id="KW-1133">Transmembrane helix</keyword>
<evidence type="ECO:0000256" key="1">
    <source>
        <dbReference type="SAM" id="Phobius"/>
    </source>
</evidence>
<feature type="transmembrane region" description="Helical" evidence="1">
    <location>
        <begin position="25"/>
        <end position="52"/>
    </location>
</feature>
<keyword evidence="2" id="KW-0150">Chloroplast</keyword>
<keyword evidence="1" id="KW-0472">Membrane</keyword>
<evidence type="ECO:0000313" key="2">
    <source>
        <dbReference type="EMBL" id="ACS36987.1"/>
    </source>
</evidence>
<feature type="transmembrane region" description="Helical" evidence="1">
    <location>
        <begin position="137"/>
        <end position="160"/>
    </location>
</feature>